<dbReference type="Proteomes" id="UP000228934">
    <property type="component" value="Unassembled WGS sequence"/>
</dbReference>
<reference evidence="2" key="1">
    <citation type="journal article" date="2017" name="Nat. Commun.">
        <title>The North American bullfrog draft genome provides insight into hormonal regulation of long noncoding RNA.</title>
        <authorList>
            <person name="Hammond S.A."/>
            <person name="Warren R.L."/>
            <person name="Vandervalk B.P."/>
            <person name="Kucuk E."/>
            <person name="Khan H."/>
            <person name="Gibb E.A."/>
            <person name="Pandoh P."/>
            <person name="Kirk H."/>
            <person name="Zhao Y."/>
            <person name="Jones M."/>
            <person name="Mungall A.J."/>
            <person name="Coope R."/>
            <person name="Pleasance S."/>
            <person name="Moore R.A."/>
            <person name="Holt R.A."/>
            <person name="Round J.M."/>
            <person name="Ohora S."/>
            <person name="Walle B.V."/>
            <person name="Veldhoen N."/>
            <person name="Helbing C.C."/>
            <person name="Birol I."/>
        </authorList>
    </citation>
    <scope>NUCLEOTIDE SEQUENCE [LARGE SCALE GENOMIC DNA]</scope>
</reference>
<evidence type="ECO:0000313" key="2">
    <source>
        <dbReference type="Proteomes" id="UP000228934"/>
    </source>
</evidence>
<gene>
    <name evidence="1" type="ORF">AB205_0111630</name>
</gene>
<dbReference type="AlphaFoldDB" id="A0A2G9Q9I8"/>
<sequence length="75" mass="8935">MQKDREEQSAAVKKASPMSKAEMVDMVFMLEKHDYEGKKKNYERPNTRKDLILQKVIELLQRKHDVNCSKDQLRK</sequence>
<protein>
    <submittedName>
        <fullName evidence="1">Uncharacterized protein</fullName>
    </submittedName>
</protein>
<keyword evidence="2" id="KW-1185">Reference proteome</keyword>
<organism evidence="1 2">
    <name type="scientific">Aquarana catesbeiana</name>
    <name type="common">American bullfrog</name>
    <name type="synonym">Rana catesbeiana</name>
    <dbReference type="NCBI Taxonomy" id="8400"/>
    <lineage>
        <taxon>Eukaryota</taxon>
        <taxon>Metazoa</taxon>
        <taxon>Chordata</taxon>
        <taxon>Craniata</taxon>
        <taxon>Vertebrata</taxon>
        <taxon>Euteleostomi</taxon>
        <taxon>Amphibia</taxon>
        <taxon>Batrachia</taxon>
        <taxon>Anura</taxon>
        <taxon>Neobatrachia</taxon>
        <taxon>Ranoidea</taxon>
        <taxon>Ranidae</taxon>
        <taxon>Aquarana</taxon>
    </lineage>
</organism>
<proteinExistence type="predicted"/>
<name>A0A2G9Q9I8_AQUCT</name>
<evidence type="ECO:0000313" key="1">
    <source>
        <dbReference type="EMBL" id="PIO12277.1"/>
    </source>
</evidence>
<accession>A0A2G9Q9I8</accession>
<dbReference type="EMBL" id="KZ060450">
    <property type="protein sequence ID" value="PIO12277.1"/>
    <property type="molecule type" value="Genomic_DNA"/>
</dbReference>